<name>M5U1M7_9BACT</name>
<feature type="non-terminal residue" evidence="1">
    <location>
        <position position="40"/>
    </location>
</feature>
<organism evidence="1 2">
    <name type="scientific">Rhodopirellula sallentina SM41</name>
    <dbReference type="NCBI Taxonomy" id="1263870"/>
    <lineage>
        <taxon>Bacteria</taxon>
        <taxon>Pseudomonadati</taxon>
        <taxon>Planctomycetota</taxon>
        <taxon>Planctomycetia</taxon>
        <taxon>Pirellulales</taxon>
        <taxon>Pirellulaceae</taxon>
        <taxon>Rhodopirellula</taxon>
    </lineage>
</organism>
<dbReference type="AlphaFoldDB" id="M5U1M7"/>
<dbReference type="Proteomes" id="UP000011885">
    <property type="component" value="Unassembled WGS sequence"/>
</dbReference>
<sequence length="40" mass="4164">MDTAHQMLDVTGTATAMLPVGESLSPITVIGTQSIRESFG</sequence>
<gene>
    <name evidence="1" type="ORF">RSSM_03152</name>
</gene>
<comment type="caution">
    <text evidence="1">The sequence shown here is derived from an EMBL/GenBank/DDBJ whole genome shotgun (WGS) entry which is preliminary data.</text>
</comment>
<reference evidence="1 2" key="1">
    <citation type="journal article" date="2013" name="Mar. Genomics">
        <title>Expression of sulfatases in Rhodopirellula baltica and the diversity of sulfatases in the genus Rhodopirellula.</title>
        <authorList>
            <person name="Wegner C.E."/>
            <person name="Richter-Heitmann T."/>
            <person name="Klindworth A."/>
            <person name="Klockow C."/>
            <person name="Richter M."/>
            <person name="Achstetter T."/>
            <person name="Glockner F.O."/>
            <person name="Harder J."/>
        </authorList>
    </citation>
    <scope>NUCLEOTIDE SEQUENCE [LARGE SCALE GENOMIC DNA]</scope>
    <source>
        <strain evidence="1 2">SM41</strain>
    </source>
</reference>
<evidence type="ECO:0000313" key="1">
    <source>
        <dbReference type="EMBL" id="EMI55340.1"/>
    </source>
</evidence>
<proteinExistence type="predicted"/>
<dbReference type="EMBL" id="ANOH01000218">
    <property type="protein sequence ID" value="EMI55340.1"/>
    <property type="molecule type" value="Genomic_DNA"/>
</dbReference>
<evidence type="ECO:0000313" key="2">
    <source>
        <dbReference type="Proteomes" id="UP000011885"/>
    </source>
</evidence>
<keyword evidence="2" id="KW-1185">Reference proteome</keyword>
<accession>M5U1M7</accession>
<protein>
    <submittedName>
        <fullName evidence="1">Uncharacterized protein</fullName>
    </submittedName>
</protein>